<keyword evidence="3" id="KW-1185">Reference proteome</keyword>
<evidence type="ECO:0000256" key="1">
    <source>
        <dbReference type="SAM" id="MobiDB-lite"/>
    </source>
</evidence>
<gene>
    <name evidence="2" type="ORF">AK812_SmicGene7949</name>
</gene>
<reference evidence="2 3" key="1">
    <citation type="submission" date="2016-02" db="EMBL/GenBank/DDBJ databases">
        <title>Genome analysis of coral dinoflagellate symbionts highlights evolutionary adaptations to a symbiotic lifestyle.</title>
        <authorList>
            <person name="Aranda M."/>
            <person name="Li Y."/>
            <person name="Liew Y.J."/>
            <person name="Baumgarten S."/>
            <person name="Simakov O."/>
            <person name="Wilson M."/>
            <person name="Piel J."/>
            <person name="Ashoor H."/>
            <person name="Bougouffa S."/>
            <person name="Bajic V.B."/>
            <person name="Ryu T."/>
            <person name="Ravasi T."/>
            <person name="Bayer T."/>
            <person name="Micklem G."/>
            <person name="Kim H."/>
            <person name="Bhak J."/>
            <person name="Lajeunesse T.C."/>
            <person name="Voolstra C.R."/>
        </authorList>
    </citation>
    <scope>NUCLEOTIDE SEQUENCE [LARGE SCALE GENOMIC DNA]</scope>
    <source>
        <strain evidence="2 3">CCMP2467</strain>
    </source>
</reference>
<comment type="caution">
    <text evidence="2">The sequence shown here is derived from an EMBL/GenBank/DDBJ whole genome shotgun (WGS) entry which is preliminary data.</text>
</comment>
<evidence type="ECO:0000313" key="3">
    <source>
        <dbReference type="Proteomes" id="UP000186817"/>
    </source>
</evidence>
<name>A0A1Q9EM63_SYMMI</name>
<organism evidence="2 3">
    <name type="scientific">Symbiodinium microadriaticum</name>
    <name type="common">Dinoflagellate</name>
    <name type="synonym">Zooxanthella microadriatica</name>
    <dbReference type="NCBI Taxonomy" id="2951"/>
    <lineage>
        <taxon>Eukaryota</taxon>
        <taxon>Sar</taxon>
        <taxon>Alveolata</taxon>
        <taxon>Dinophyceae</taxon>
        <taxon>Suessiales</taxon>
        <taxon>Symbiodiniaceae</taxon>
        <taxon>Symbiodinium</taxon>
    </lineage>
</organism>
<proteinExistence type="predicted"/>
<dbReference type="AlphaFoldDB" id="A0A1Q9EM63"/>
<sequence length="89" mass="10274">MVLLLRVYGELVSAQSPRRLDAHEHLYARGLERQARQKNREEQAKAAADASSKEADTCSRARSRRYYWQMLERQIRAISARIAGDDKKA</sequence>
<protein>
    <submittedName>
        <fullName evidence="2">Uncharacterized protein</fullName>
    </submittedName>
</protein>
<dbReference type="Proteomes" id="UP000186817">
    <property type="component" value="Unassembled WGS sequence"/>
</dbReference>
<feature type="compositionally biased region" description="Basic and acidic residues" evidence="1">
    <location>
        <begin position="33"/>
        <end position="44"/>
    </location>
</feature>
<feature type="region of interest" description="Disordered" evidence="1">
    <location>
        <begin position="33"/>
        <end position="57"/>
    </location>
</feature>
<dbReference type="EMBL" id="LSRX01000115">
    <property type="protein sequence ID" value="OLQ08529.1"/>
    <property type="molecule type" value="Genomic_DNA"/>
</dbReference>
<evidence type="ECO:0000313" key="2">
    <source>
        <dbReference type="EMBL" id="OLQ08529.1"/>
    </source>
</evidence>
<accession>A0A1Q9EM63</accession>